<feature type="transmembrane region" description="Helical" evidence="1">
    <location>
        <begin position="13"/>
        <end position="32"/>
    </location>
</feature>
<name>A0A1G8WLH7_ACTMZ</name>
<keyword evidence="1" id="KW-0812">Transmembrane</keyword>
<dbReference type="InterPro" id="IPR005693">
    <property type="entry name" value="Mce"/>
</dbReference>
<feature type="domain" description="Mce/MlaD" evidence="2">
    <location>
        <begin position="39"/>
        <end position="114"/>
    </location>
</feature>
<organism evidence="4 5">
    <name type="scientific">Actinopolyspora mzabensis</name>
    <dbReference type="NCBI Taxonomy" id="995066"/>
    <lineage>
        <taxon>Bacteria</taxon>
        <taxon>Bacillati</taxon>
        <taxon>Actinomycetota</taxon>
        <taxon>Actinomycetes</taxon>
        <taxon>Actinopolysporales</taxon>
        <taxon>Actinopolysporaceae</taxon>
        <taxon>Actinopolyspora</taxon>
    </lineage>
</organism>
<dbReference type="Proteomes" id="UP000199213">
    <property type="component" value="Unassembled WGS sequence"/>
</dbReference>
<accession>A0A1G8WLH7</accession>
<evidence type="ECO:0000313" key="5">
    <source>
        <dbReference type="Proteomes" id="UP000199213"/>
    </source>
</evidence>
<protein>
    <submittedName>
        <fullName evidence="4">Phospholipid/cholesterol/gamma-HCH transport system substrate-binding protein</fullName>
    </submittedName>
</protein>
<dbReference type="PANTHER" id="PTHR33371">
    <property type="entry name" value="INTERMEMBRANE PHOSPHOLIPID TRANSPORT SYSTEM BINDING PROTEIN MLAD-RELATED"/>
    <property type="match status" value="1"/>
</dbReference>
<dbReference type="Pfam" id="PF11887">
    <property type="entry name" value="Mce4_CUP1"/>
    <property type="match status" value="1"/>
</dbReference>
<keyword evidence="1" id="KW-0472">Membrane</keyword>
<dbReference type="InterPro" id="IPR003399">
    <property type="entry name" value="Mce/MlaD"/>
</dbReference>
<dbReference type="GO" id="GO:0005576">
    <property type="term" value="C:extracellular region"/>
    <property type="evidence" value="ECO:0007669"/>
    <property type="project" value="TreeGrafter"/>
</dbReference>
<dbReference type="GO" id="GO:0051701">
    <property type="term" value="P:biological process involved in interaction with host"/>
    <property type="evidence" value="ECO:0007669"/>
    <property type="project" value="TreeGrafter"/>
</dbReference>
<sequence length="341" mass="36565">MSGRSITGPLVKFTIFVLVTVLATGVLILTIANQGLRDSKSYTALFTDVTGLKAGDDVRISGVKVGQVESIGLVDHGTAKVDFTVAEQRLPKSTRAAVKWRNLIGERYVSLRQGAGEVDDYLSGGATIPLARTQPPLDLNALLGGFQPLFQALSPKQVNKLSFEIIQVLQGEAGTVQSLLTHTASLTKTIAEKDEVIGQVIDNLNEVLTTVNDRRDQLSGLVSQLQEFVSGLAADRGSVGSAITAMDELTNTTAGLVEQARPPLQQDIAGLGELSANLNENKTDVRDFLRKMPDKLNTISRTASYGSWFNFYVCEVSGTVGVGEADIPLPLMPVTQPRCRP</sequence>
<feature type="domain" description="Mammalian cell entry C-terminal" evidence="3">
    <location>
        <begin position="122"/>
        <end position="318"/>
    </location>
</feature>
<dbReference type="NCBIfam" id="TIGR00996">
    <property type="entry name" value="Mtu_fam_mce"/>
    <property type="match status" value="1"/>
</dbReference>
<dbReference type="InterPro" id="IPR052336">
    <property type="entry name" value="MlaD_Phospholipid_Transporter"/>
</dbReference>
<dbReference type="InterPro" id="IPR024516">
    <property type="entry name" value="Mce_C"/>
</dbReference>
<dbReference type="PANTHER" id="PTHR33371:SF17">
    <property type="entry name" value="MCE-FAMILY PROTEIN MCE1B"/>
    <property type="match status" value="1"/>
</dbReference>
<evidence type="ECO:0000256" key="1">
    <source>
        <dbReference type="SAM" id="Phobius"/>
    </source>
</evidence>
<evidence type="ECO:0000259" key="2">
    <source>
        <dbReference type="Pfam" id="PF02470"/>
    </source>
</evidence>
<evidence type="ECO:0000313" key="4">
    <source>
        <dbReference type="EMBL" id="SDJ78977.1"/>
    </source>
</evidence>
<evidence type="ECO:0000259" key="3">
    <source>
        <dbReference type="Pfam" id="PF11887"/>
    </source>
</evidence>
<dbReference type="Pfam" id="PF02470">
    <property type="entry name" value="MlaD"/>
    <property type="match status" value="1"/>
</dbReference>
<dbReference type="RefSeq" id="WP_092626265.1">
    <property type="nucleotide sequence ID" value="NZ_FNFM01000002.1"/>
</dbReference>
<keyword evidence="1" id="KW-1133">Transmembrane helix</keyword>
<dbReference type="AlphaFoldDB" id="A0A1G8WLH7"/>
<dbReference type="OrthoDB" id="338143at2"/>
<keyword evidence="5" id="KW-1185">Reference proteome</keyword>
<dbReference type="EMBL" id="FNFM01000002">
    <property type="protein sequence ID" value="SDJ78977.1"/>
    <property type="molecule type" value="Genomic_DNA"/>
</dbReference>
<gene>
    <name evidence="4" type="ORF">SAMN04487820_102103</name>
</gene>
<reference evidence="5" key="1">
    <citation type="submission" date="2016-10" db="EMBL/GenBank/DDBJ databases">
        <authorList>
            <person name="Varghese N."/>
            <person name="Submissions S."/>
        </authorList>
    </citation>
    <scope>NUCLEOTIDE SEQUENCE [LARGE SCALE GENOMIC DNA]</scope>
    <source>
        <strain evidence="5">DSM 45460</strain>
    </source>
</reference>
<proteinExistence type="predicted"/>